<dbReference type="AlphaFoldDB" id="A0A2G2WDQ5"/>
<organism evidence="1 2">
    <name type="scientific">Capsicum baccatum</name>
    <name type="common">Peruvian pepper</name>
    <dbReference type="NCBI Taxonomy" id="33114"/>
    <lineage>
        <taxon>Eukaryota</taxon>
        <taxon>Viridiplantae</taxon>
        <taxon>Streptophyta</taxon>
        <taxon>Embryophyta</taxon>
        <taxon>Tracheophyta</taxon>
        <taxon>Spermatophyta</taxon>
        <taxon>Magnoliopsida</taxon>
        <taxon>eudicotyledons</taxon>
        <taxon>Gunneridae</taxon>
        <taxon>Pentapetalae</taxon>
        <taxon>asterids</taxon>
        <taxon>lamiids</taxon>
        <taxon>Solanales</taxon>
        <taxon>Solanaceae</taxon>
        <taxon>Solanoideae</taxon>
        <taxon>Capsiceae</taxon>
        <taxon>Capsicum</taxon>
    </lineage>
</organism>
<protein>
    <submittedName>
        <fullName evidence="1">Uncharacterized protein</fullName>
    </submittedName>
</protein>
<reference evidence="1 2" key="1">
    <citation type="journal article" date="2017" name="Genome Biol.">
        <title>New reference genome sequences of hot pepper reveal the massive evolution of plant disease-resistance genes by retroduplication.</title>
        <authorList>
            <person name="Kim S."/>
            <person name="Park J."/>
            <person name="Yeom S.I."/>
            <person name="Kim Y.M."/>
            <person name="Seo E."/>
            <person name="Kim K.T."/>
            <person name="Kim M.S."/>
            <person name="Lee J.M."/>
            <person name="Cheong K."/>
            <person name="Shin H.S."/>
            <person name="Kim S.B."/>
            <person name="Han K."/>
            <person name="Lee J."/>
            <person name="Park M."/>
            <person name="Lee H.A."/>
            <person name="Lee H.Y."/>
            <person name="Lee Y."/>
            <person name="Oh S."/>
            <person name="Lee J.H."/>
            <person name="Choi E."/>
            <person name="Choi E."/>
            <person name="Lee S.E."/>
            <person name="Jeon J."/>
            <person name="Kim H."/>
            <person name="Choi G."/>
            <person name="Song H."/>
            <person name="Lee J."/>
            <person name="Lee S.C."/>
            <person name="Kwon J.K."/>
            <person name="Lee H.Y."/>
            <person name="Koo N."/>
            <person name="Hong Y."/>
            <person name="Kim R.W."/>
            <person name="Kang W.H."/>
            <person name="Huh J.H."/>
            <person name="Kang B.C."/>
            <person name="Yang T.J."/>
            <person name="Lee Y.H."/>
            <person name="Bennetzen J.L."/>
            <person name="Choi D."/>
        </authorList>
    </citation>
    <scope>NUCLEOTIDE SEQUENCE [LARGE SCALE GENOMIC DNA]</scope>
    <source>
        <strain evidence="2">cv. PBC81</strain>
    </source>
</reference>
<proteinExistence type="predicted"/>
<accession>A0A2G2WDQ5</accession>
<dbReference type="EMBL" id="MLFT02000007">
    <property type="protein sequence ID" value="PHT43352.1"/>
    <property type="molecule type" value="Genomic_DNA"/>
</dbReference>
<dbReference type="Proteomes" id="UP000224567">
    <property type="component" value="Unassembled WGS sequence"/>
</dbReference>
<dbReference type="OrthoDB" id="1939276at2759"/>
<name>A0A2G2WDQ5_CAPBA</name>
<gene>
    <name evidence="1" type="ORF">CQW23_17377</name>
</gene>
<dbReference type="STRING" id="33114.A0A2G2WDQ5"/>
<keyword evidence="2" id="KW-1185">Reference proteome</keyword>
<evidence type="ECO:0000313" key="2">
    <source>
        <dbReference type="Proteomes" id="UP000224567"/>
    </source>
</evidence>
<evidence type="ECO:0000313" key="1">
    <source>
        <dbReference type="EMBL" id="PHT43352.1"/>
    </source>
</evidence>
<reference evidence="2" key="2">
    <citation type="journal article" date="2017" name="J. Anim. Genet.">
        <title>Multiple reference genome sequences of hot pepper reveal the massive evolution of plant disease resistance genes by retroduplication.</title>
        <authorList>
            <person name="Kim S."/>
            <person name="Park J."/>
            <person name="Yeom S.-I."/>
            <person name="Kim Y.-M."/>
            <person name="Seo E."/>
            <person name="Kim K.-T."/>
            <person name="Kim M.-S."/>
            <person name="Lee J.M."/>
            <person name="Cheong K."/>
            <person name="Shin H.-S."/>
            <person name="Kim S.-B."/>
            <person name="Han K."/>
            <person name="Lee J."/>
            <person name="Park M."/>
            <person name="Lee H.-A."/>
            <person name="Lee H.-Y."/>
            <person name="Lee Y."/>
            <person name="Oh S."/>
            <person name="Lee J.H."/>
            <person name="Choi E."/>
            <person name="Choi E."/>
            <person name="Lee S.E."/>
            <person name="Jeon J."/>
            <person name="Kim H."/>
            <person name="Choi G."/>
            <person name="Song H."/>
            <person name="Lee J."/>
            <person name="Lee S.-C."/>
            <person name="Kwon J.-K."/>
            <person name="Lee H.-Y."/>
            <person name="Koo N."/>
            <person name="Hong Y."/>
            <person name="Kim R.W."/>
            <person name="Kang W.-H."/>
            <person name="Huh J.H."/>
            <person name="Kang B.-C."/>
            <person name="Yang T.-J."/>
            <person name="Lee Y.-H."/>
            <person name="Bennetzen J.L."/>
            <person name="Choi D."/>
        </authorList>
    </citation>
    <scope>NUCLEOTIDE SEQUENCE [LARGE SCALE GENOMIC DNA]</scope>
    <source>
        <strain evidence="2">cv. PBC81</strain>
    </source>
</reference>
<sequence>MFRGHYCAYCGRASCPAYDERFLNFVRRVLLLSMSLTIHKFCLKFYFSLSHSQRASNRIDISQYDILRSEKRMANEMGTWIRFALNKNLKVLDLYFPQHGTFEARALYDLPNCVLSRPNLVELCLTY</sequence>
<comment type="caution">
    <text evidence="1">The sequence shown here is derived from an EMBL/GenBank/DDBJ whole genome shotgun (WGS) entry which is preliminary data.</text>
</comment>